<dbReference type="PROSITE" id="PS50889">
    <property type="entry name" value="S4"/>
    <property type="match status" value="1"/>
</dbReference>
<evidence type="ECO:0000313" key="2">
    <source>
        <dbReference type="EMBL" id="MCV7628592.1"/>
    </source>
</evidence>
<dbReference type="RefSeq" id="WP_002856244.1">
    <property type="nucleotide sequence ID" value="NZ_CANMWH010000003.1"/>
</dbReference>
<sequence length="80" mass="8417">MTETNAPDAQPLPIRDASIRLGQALKLASLVEDGAMARDVVTDGLVTVNGAVETRRGAQLHDGDVVEFNGEAFVVQAEQA</sequence>
<name>A0AAP3AJM4_MICLU</name>
<dbReference type="InterPro" id="IPR036986">
    <property type="entry name" value="S4_RNA-bd_sf"/>
</dbReference>
<evidence type="ECO:0000256" key="1">
    <source>
        <dbReference type="PROSITE-ProRule" id="PRU00182"/>
    </source>
</evidence>
<gene>
    <name evidence="2" type="ORF">M3A82_004445</name>
</gene>
<protein>
    <submittedName>
        <fullName evidence="2">RNA-binding S4 domain-containing protein</fullName>
    </submittedName>
</protein>
<accession>A0AAP3AJM4</accession>
<evidence type="ECO:0000313" key="3">
    <source>
        <dbReference type="Proteomes" id="UP001205867"/>
    </source>
</evidence>
<reference evidence="2" key="1">
    <citation type="submission" date="2023-06" db="EMBL/GenBank/DDBJ databases">
        <title>lsaBGC provides a comprehensive framework for evolutionary analysis of biosynthetic gene clusters within focal taxa.</title>
        <authorList>
            <person name="Salamzade R."/>
            <person name="Sandstrom S."/>
            <person name="Kalan L.R."/>
        </authorList>
    </citation>
    <scope>NUCLEOTIDE SEQUENCE</scope>
    <source>
        <strain evidence="2">P3-SID899</strain>
    </source>
</reference>
<dbReference type="AlphaFoldDB" id="A0AAP3AJM4"/>
<dbReference type="Pfam" id="PF13275">
    <property type="entry name" value="S4_2"/>
    <property type="match status" value="1"/>
</dbReference>
<proteinExistence type="predicted"/>
<comment type="caution">
    <text evidence="2">The sequence shown here is derived from an EMBL/GenBank/DDBJ whole genome shotgun (WGS) entry which is preliminary data.</text>
</comment>
<dbReference type="GO" id="GO:0003723">
    <property type="term" value="F:RNA binding"/>
    <property type="evidence" value="ECO:0007669"/>
    <property type="project" value="UniProtKB-KW"/>
</dbReference>
<dbReference type="Proteomes" id="UP001205867">
    <property type="component" value="Unassembled WGS sequence"/>
</dbReference>
<dbReference type="SUPFAM" id="SSF55174">
    <property type="entry name" value="Alpha-L RNA-binding motif"/>
    <property type="match status" value="1"/>
</dbReference>
<keyword evidence="1" id="KW-0694">RNA-binding</keyword>
<dbReference type="EMBL" id="JALXKZ020000006">
    <property type="protein sequence ID" value="MCV7628592.1"/>
    <property type="molecule type" value="Genomic_DNA"/>
</dbReference>
<dbReference type="Gene3D" id="3.10.290.10">
    <property type="entry name" value="RNA-binding S4 domain"/>
    <property type="match status" value="1"/>
</dbReference>
<organism evidence="2 3">
    <name type="scientific">Micrococcus luteus</name>
    <name type="common">Micrococcus lysodeikticus</name>
    <dbReference type="NCBI Taxonomy" id="1270"/>
    <lineage>
        <taxon>Bacteria</taxon>
        <taxon>Bacillati</taxon>
        <taxon>Actinomycetota</taxon>
        <taxon>Actinomycetes</taxon>
        <taxon>Micrococcales</taxon>
        <taxon>Micrococcaceae</taxon>
        <taxon>Micrococcus</taxon>
    </lineage>
</organism>
<dbReference type="CDD" id="cd00165">
    <property type="entry name" value="S4"/>
    <property type="match status" value="1"/>
</dbReference>